<feature type="transmembrane region" description="Helical" evidence="1">
    <location>
        <begin position="66"/>
        <end position="92"/>
    </location>
</feature>
<dbReference type="Proteomes" id="UP000007015">
    <property type="component" value="Chromosome 1"/>
</dbReference>
<protein>
    <submittedName>
        <fullName evidence="2">Uncharacterized protein</fullName>
    </submittedName>
</protein>
<evidence type="ECO:0000313" key="2">
    <source>
        <dbReference type="EMBL" id="EAY72511.1"/>
    </source>
</evidence>
<evidence type="ECO:0000313" key="3">
    <source>
        <dbReference type="Proteomes" id="UP000007015"/>
    </source>
</evidence>
<dbReference type="Pfam" id="PF12442">
    <property type="entry name" value="DUF3681"/>
    <property type="match status" value="1"/>
</dbReference>
<dbReference type="Gramene" id="BGIOSGA002406-TA">
    <property type="protein sequence ID" value="BGIOSGA002406-PA"/>
    <property type="gene ID" value="BGIOSGA002406"/>
</dbReference>
<evidence type="ECO:0000256" key="1">
    <source>
        <dbReference type="SAM" id="Phobius"/>
    </source>
</evidence>
<dbReference type="OMA" id="DYDGHAY"/>
<gene>
    <name evidence="2" type="ORF">OsI_00373</name>
</gene>
<dbReference type="InterPro" id="IPR022149">
    <property type="entry name" value="DUF3681"/>
</dbReference>
<sequence length="132" mass="13823">MAAIVKISLAVALNVRGLLQMAREDLVSVLLVVGVWTSSTAVRAAATAPPEWVVLIGDYDGHAYRYYMAAVAAAFIGGVATMWAAVWVSVAAADARRGAGIEQWILCAALVPFVLAVGLLSDSTTTEINFNA</sequence>
<dbReference type="HOGENOM" id="CLU_1920549_0_0_1"/>
<proteinExistence type="predicted"/>
<accession>A2WKL5</accession>
<keyword evidence="3" id="KW-1185">Reference proteome</keyword>
<dbReference type="AlphaFoldDB" id="A2WKL5"/>
<name>A2WKL5_ORYSI</name>
<keyword evidence="1" id="KW-0472">Membrane</keyword>
<keyword evidence="1" id="KW-1133">Transmembrane helix</keyword>
<reference evidence="2 3" key="1">
    <citation type="journal article" date="2005" name="PLoS Biol.">
        <title>The genomes of Oryza sativa: a history of duplications.</title>
        <authorList>
            <person name="Yu J."/>
            <person name="Wang J."/>
            <person name="Lin W."/>
            <person name="Li S."/>
            <person name="Li H."/>
            <person name="Zhou J."/>
            <person name="Ni P."/>
            <person name="Dong W."/>
            <person name="Hu S."/>
            <person name="Zeng C."/>
            <person name="Zhang J."/>
            <person name="Zhang Y."/>
            <person name="Li R."/>
            <person name="Xu Z."/>
            <person name="Li S."/>
            <person name="Li X."/>
            <person name="Zheng H."/>
            <person name="Cong L."/>
            <person name="Lin L."/>
            <person name="Yin J."/>
            <person name="Geng J."/>
            <person name="Li G."/>
            <person name="Shi J."/>
            <person name="Liu J."/>
            <person name="Lv H."/>
            <person name="Li J."/>
            <person name="Wang J."/>
            <person name="Deng Y."/>
            <person name="Ran L."/>
            <person name="Shi X."/>
            <person name="Wang X."/>
            <person name="Wu Q."/>
            <person name="Li C."/>
            <person name="Ren X."/>
            <person name="Wang J."/>
            <person name="Wang X."/>
            <person name="Li D."/>
            <person name="Liu D."/>
            <person name="Zhang X."/>
            <person name="Ji Z."/>
            <person name="Zhao W."/>
            <person name="Sun Y."/>
            <person name="Zhang Z."/>
            <person name="Bao J."/>
            <person name="Han Y."/>
            <person name="Dong L."/>
            <person name="Ji J."/>
            <person name="Chen P."/>
            <person name="Wu S."/>
            <person name="Liu J."/>
            <person name="Xiao Y."/>
            <person name="Bu D."/>
            <person name="Tan J."/>
            <person name="Yang L."/>
            <person name="Ye C."/>
            <person name="Zhang J."/>
            <person name="Xu J."/>
            <person name="Zhou Y."/>
            <person name="Yu Y."/>
            <person name="Zhang B."/>
            <person name="Zhuang S."/>
            <person name="Wei H."/>
            <person name="Liu B."/>
            <person name="Lei M."/>
            <person name="Yu H."/>
            <person name="Li Y."/>
            <person name="Xu H."/>
            <person name="Wei S."/>
            <person name="He X."/>
            <person name="Fang L."/>
            <person name="Zhang Z."/>
            <person name="Zhang Y."/>
            <person name="Huang X."/>
            <person name="Su Z."/>
            <person name="Tong W."/>
            <person name="Li J."/>
            <person name="Tong Z."/>
            <person name="Li S."/>
            <person name="Ye J."/>
            <person name="Wang L."/>
            <person name="Fang L."/>
            <person name="Lei T."/>
            <person name="Chen C."/>
            <person name="Chen H."/>
            <person name="Xu Z."/>
            <person name="Li H."/>
            <person name="Huang H."/>
            <person name="Zhang F."/>
            <person name="Xu H."/>
            <person name="Li N."/>
            <person name="Zhao C."/>
            <person name="Li S."/>
            <person name="Dong L."/>
            <person name="Huang Y."/>
            <person name="Li L."/>
            <person name="Xi Y."/>
            <person name="Qi Q."/>
            <person name="Li W."/>
            <person name="Zhang B."/>
            <person name="Hu W."/>
            <person name="Zhang Y."/>
            <person name="Tian X."/>
            <person name="Jiao Y."/>
            <person name="Liang X."/>
            <person name="Jin J."/>
            <person name="Gao L."/>
            <person name="Zheng W."/>
            <person name="Hao B."/>
            <person name="Liu S."/>
            <person name="Wang W."/>
            <person name="Yuan L."/>
            <person name="Cao M."/>
            <person name="McDermott J."/>
            <person name="Samudrala R."/>
            <person name="Wang J."/>
            <person name="Wong G.K."/>
            <person name="Yang H."/>
        </authorList>
    </citation>
    <scope>NUCLEOTIDE SEQUENCE [LARGE SCALE GENOMIC DNA]</scope>
    <source>
        <strain evidence="3">cv. 93-11</strain>
    </source>
</reference>
<feature type="transmembrane region" description="Helical" evidence="1">
    <location>
        <begin position="26"/>
        <end position="46"/>
    </location>
</feature>
<keyword evidence="1" id="KW-0812">Transmembrane</keyword>
<feature type="transmembrane region" description="Helical" evidence="1">
    <location>
        <begin position="104"/>
        <end position="121"/>
    </location>
</feature>
<organism evidence="2 3">
    <name type="scientific">Oryza sativa subsp. indica</name>
    <name type="common">Rice</name>
    <dbReference type="NCBI Taxonomy" id="39946"/>
    <lineage>
        <taxon>Eukaryota</taxon>
        <taxon>Viridiplantae</taxon>
        <taxon>Streptophyta</taxon>
        <taxon>Embryophyta</taxon>
        <taxon>Tracheophyta</taxon>
        <taxon>Spermatophyta</taxon>
        <taxon>Magnoliopsida</taxon>
        <taxon>Liliopsida</taxon>
        <taxon>Poales</taxon>
        <taxon>Poaceae</taxon>
        <taxon>BOP clade</taxon>
        <taxon>Oryzoideae</taxon>
        <taxon>Oryzeae</taxon>
        <taxon>Oryzinae</taxon>
        <taxon>Oryza</taxon>
        <taxon>Oryza sativa</taxon>
    </lineage>
</organism>
<dbReference type="EMBL" id="CM000126">
    <property type="protein sequence ID" value="EAY72511.1"/>
    <property type="molecule type" value="Genomic_DNA"/>
</dbReference>